<feature type="transmembrane region" description="Helical" evidence="1">
    <location>
        <begin position="366"/>
        <end position="386"/>
    </location>
</feature>
<feature type="transmembrane region" description="Helical" evidence="1">
    <location>
        <begin position="199"/>
        <end position="218"/>
    </location>
</feature>
<keyword evidence="1" id="KW-0812">Transmembrane</keyword>
<keyword evidence="4" id="KW-1185">Reference proteome</keyword>
<dbReference type="InterPro" id="IPR016181">
    <property type="entry name" value="Acyl_CoA_acyltransferase"/>
</dbReference>
<feature type="domain" description="N-acetyltransferase" evidence="2">
    <location>
        <begin position="31"/>
        <end position="190"/>
    </location>
</feature>
<gene>
    <name evidence="3" type="ordered locus">Mzhil_1534</name>
</gene>
<proteinExistence type="predicted"/>
<name>F7XP79_METZD</name>
<evidence type="ECO:0000256" key="1">
    <source>
        <dbReference type="SAM" id="Phobius"/>
    </source>
</evidence>
<accession>F7XP79</accession>
<feature type="transmembrane region" description="Helical" evidence="1">
    <location>
        <begin position="329"/>
        <end position="354"/>
    </location>
</feature>
<dbReference type="EMBL" id="CP002101">
    <property type="protein sequence ID" value="AEH61373.1"/>
    <property type="molecule type" value="Genomic_DNA"/>
</dbReference>
<dbReference type="SUPFAM" id="SSF55729">
    <property type="entry name" value="Acyl-CoA N-acyltransferases (Nat)"/>
    <property type="match status" value="1"/>
</dbReference>
<organism evidence="3 4">
    <name type="scientific">Methanosalsum zhilinae (strain DSM 4017 / NBRC 107636 / OCM 62 / WeN5)</name>
    <name type="common">Methanohalophilus zhilinae</name>
    <dbReference type="NCBI Taxonomy" id="679901"/>
    <lineage>
        <taxon>Archaea</taxon>
        <taxon>Methanobacteriati</taxon>
        <taxon>Methanobacteriota</taxon>
        <taxon>Stenosarchaea group</taxon>
        <taxon>Methanomicrobia</taxon>
        <taxon>Methanosarcinales</taxon>
        <taxon>Methanosarcinaceae</taxon>
        <taxon>Methanosalsum</taxon>
    </lineage>
</organism>
<sequence length="387" mass="43540">MSFFNGNDSCCNIYSGPLKNSSECSNSNQKLVIEKLSLESDRKKLKKLGRESFPYLHGIFLDTTPHTLLARYNGEIAGAIVMKLAEITPDENVGIISWLFTSGDVRGAGIGEKLVREGMEYLKSKNCSAIVTAVDGYNTSSSKIFANNGYVIQNGTTLINRYGFKGYLRVWTKLKYYSEIGHFLWVYGLPEPENSSGPITSWLANLTIISIAFVVSYGHIQELANLYYVILAGILFMSFRYIPLKILTMIKSEQWIYRGWHNGYLLSLIVAIIFGAFFPMPGAQYPENIKWSYRDKIQYLGTAYIVSSLLMVSTLGIVLAFPGLFSVGFIHSILFVGISFLIFDILLIMAPFQCYMGRRVYDFSRISWIGIAAIAIIVLFLFMTSYP</sequence>
<feature type="transmembrane region" description="Helical" evidence="1">
    <location>
        <begin position="263"/>
        <end position="280"/>
    </location>
</feature>
<feature type="transmembrane region" description="Helical" evidence="1">
    <location>
        <begin position="301"/>
        <end position="323"/>
    </location>
</feature>
<evidence type="ECO:0000313" key="4">
    <source>
        <dbReference type="Proteomes" id="UP000006622"/>
    </source>
</evidence>
<dbReference type="PROSITE" id="PS51186">
    <property type="entry name" value="GNAT"/>
    <property type="match status" value="1"/>
</dbReference>
<feature type="transmembrane region" description="Helical" evidence="1">
    <location>
        <begin position="225"/>
        <end position="243"/>
    </location>
</feature>
<dbReference type="GO" id="GO:0016747">
    <property type="term" value="F:acyltransferase activity, transferring groups other than amino-acyl groups"/>
    <property type="evidence" value="ECO:0007669"/>
    <property type="project" value="InterPro"/>
</dbReference>
<dbReference type="Proteomes" id="UP000006622">
    <property type="component" value="Chromosome"/>
</dbReference>
<evidence type="ECO:0000313" key="3">
    <source>
        <dbReference type="EMBL" id="AEH61373.1"/>
    </source>
</evidence>
<dbReference type="InterPro" id="IPR000182">
    <property type="entry name" value="GNAT_dom"/>
</dbReference>
<dbReference type="Gene3D" id="3.40.630.30">
    <property type="match status" value="1"/>
</dbReference>
<protein>
    <submittedName>
        <fullName evidence="3">GCN5-related N-acetyltransferase</fullName>
    </submittedName>
</protein>
<reference evidence="3 4" key="1">
    <citation type="submission" date="2010-07" db="EMBL/GenBank/DDBJ databases">
        <title>The complete genome of Methanosalsum zhilinae DSM 4017.</title>
        <authorList>
            <consortium name="US DOE Joint Genome Institute (JGI-PGF)"/>
            <person name="Lucas S."/>
            <person name="Copeland A."/>
            <person name="Lapidus A."/>
            <person name="Glavina del Rio T."/>
            <person name="Dalin E."/>
            <person name="Tice H."/>
            <person name="Bruce D."/>
            <person name="Goodwin L."/>
            <person name="Pitluck S."/>
            <person name="Kyrpides N."/>
            <person name="Mavromatis K."/>
            <person name="Ovchinnikova G."/>
            <person name="Daligault H."/>
            <person name="Detter J.C."/>
            <person name="Han C."/>
            <person name="Tapia R."/>
            <person name="Larimer F."/>
            <person name="Land M."/>
            <person name="Hauser L."/>
            <person name="Markowitz V."/>
            <person name="Cheng J.-F."/>
            <person name="Hugenholtz P."/>
            <person name="Woyke T."/>
            <person name="Wu D."/>
            <person name="Spring S."/>
            <person name="Schueler E."/>
            <person name="Brambilla E."/>
            <person name="Klenk H.-P."/>
            <person name="Eisen J.A."/>
        </authorList>
    </citation>
    <scope>NUCLEOTIDE SEQUENCE [LARGE SCALE GENOMIC DNA]</scope>
    <source>
        <strain evidence="4">DSM 4017 / NBRC 107636 / OCM 62 / WeN5</strain>
    </source>
</reference>
<keyword evidence="1" id="KW-0472">Membrane</keyword>
<dbReference type="Pfam" id="PF00583">
    <property type="entry name" value="Acetyltransf_1"/>
    <property type="match status" value="1"/>
</dbReference>
<dbReference type="KEGG" id="mzh:Mzhil_1534"/>
<keyword evidence="3" id="KW-0808">Transferase</keyword>
<dbReference type="AlphaFoldDB" id="F7XP79"/>
<evidence type="ECO:0000259" key="2">
    <source>
        <dbReference type="PROSITE" id="PS51186"/>
    </source>
</evidence>
<dbReference type="HOGENOM" id="CLU_662058_0_0_2"/>
<keyword evidence="1" id="KW-1133">Transmembrane helix</keyword>